<comment type="caution">
    <text evidence="4">The sequence shown here is derived from an EMBL/GenBank/DDBJ whole genome shotgun (WGS) entry which is preliminary data.</text>
</comment>
<dbReference type="PANTHER" id="PTHR43849">
    <property type="entry name" value="BLL3936 PROTEIN"/>
    <property type="match status" value="1"/>
</dbReference>
<dbReference type="InterPro" id="IPR010656">
    <property type="entry name" value="DctM"/>
</dbReference>
<dbReference type="PANTHER" id="PTHR43849:SF2">
    <property type="entry name" value="BLL3936 PROTEIN"/>
    <property type="match status" value="1"/>
</dbReference>
<feature type="transmembrane region" description="Helical" evidence="2">
    <location>
        <begin position="297"/>
        <end position="321"/>
    </location>
</feature>
<feature type="transmembrane region" description="Helical" evidence="2">
    <location>
        <begin position="558"/>
        <end position="578"/>
    </location>
</feature>
<comment type="function">
    <text evidence="1">Part of the tripartite ATP-independent periplasmic (TRAP) transport system.</text>
</comment>
<keyword evidence="2" id="KW-0472">Membrane</keyword>
<evidence type="ECO:0000256" key="2">
    <source>
        <dbReference type="SAM" id="Phobius"/>
    </source>
</evidence>
<dbReference type="OrthoDB" id="9759894at2"/>
<feature type="transmembrane region" description="Helical" evidence="2">
    <location>
        <begin position="490"/>
        <end position="510"/>
    </location>
</feature>
<evidence type="ECO:0000256" key="1">
    <source>
        <dbReference type="RuleBase" id="RU369079"/>
    </source>
</evidence>
<feature type="domain" description="TRAP C4-dicarboxylate transport system permease DctM subunit" evidence="3">
    <location>
        <begin position="150"/>
        <end position="587"/>
    </location>
</feature>
<feature type="transmembrane region" description="Helical" evidence="2">
    <location>
        <begin position="401"/>
        <end position="416"/>
    </location>
</feature>
<accession>A0A2A4HMU0</accession>
<feature type="transmembrane region" description="Helical" evidence="2">
    <location>
        <begin position="327"/>
        <end position="348"/>
    </location>
</feature>
<reference evidence="5" key="1">
    <citation type="submission" date="2017-09" db="EMBL/GenBank/DDBJ databases">
        <authorList>
            <person name="Cho G.-S."/>
            <person name="Oguntoyinbo F.A."/>
            <person name="Cnockaert M."/>
            <person name="Kabisch J."/>
            <person name="Neve H."/>
            <person name="Bockelmann W."/>
            <person name="Wenning M."/>
            <person name="Franz C.M."/>
            <person name="Vandamme P."/>
        </authorList>
    </citation>
    <scope>NUCLEOTIDE SEQUENCE [LARGE SCALE GENOMIC DNA]</scope>
    <source>
        <strain evidence="5">MBT G8648</strain>
    </source>
</reference>
<dbReference type="GO" id="GO:0005886">
    <property type="term" value="C:plasma membrane"/>
    <property type="evidence" value="ECO:0007669"/>
    <property type="project" value="UniProtKB-SubCell"/>
</dbReference>
<dbReference type="EMBL" id="NWUX01000005">
    <property type="protein sequence ID" value="PCF96100.1"/>
    <property type="molecule type" value="Genomic_DNA"/>
</dbReference>
<sequence>MAYQQDSQQDSPRPESPIISAQEGDDLEAKYAVRYRRLARPWRIAIMMMVSTLIVLAINQIFNLGFLIGEVMQDARYLYIYAGLILSMVFIYFPATRRSAIDRVAWYDMVIIAVIAAMFSYYAWNTERIIFEAWEYAAPDLGIWLSLATWSVVLEAGRRTGGWPIFVIVLVCSLYPLYADRMPDVISGVSMGLGEAATFHVMSEESLFGIPMRVAALLLFGFLLFGVSLQHTGAGSFFINLAFALLGKTRGGPAKVAIFSSGLMGSMSGGPVTNVLTTGPLSIPAMRRIGFSRGYAAGVEACASTGGVLMPPIMGATAFVMASFLGVNYATVAIAASIPSLLYFFGLFMQIDAYAARHQLHGLPEKELPRLGDVFKEGWYFLFVFALLVWMLIFMQREATAPFYATALLLVINQFTRHRWSFKELGQYLQSIGGILAELGGILAAIGLIIGALQVTGMAGTLTNDLVYLAGDSVLILLVMGALTSFVLGIGMTVTAAYIFLAIILAPALIRAGLDPLASHMFIMYWGMLSFITPPVALAAFVAASVAKVSAMRAGFEAMRLGTIIYFIPFFFVFNPALLMQGSVVEIFTVLVTALLGVWLLSAALQGYLIGIGQLGYGALGWVARVLVLGGGLLLAAPGGGMLGVGHGTLAASALTLVALGALIVLGQRKATGEALHFTL</sequence>
<dbReference type="InterPro" id="IPR011853">
    <property type="entry name" value="TRAP_DctM-Dct_fused"/>
</dbReference>
<dbReference type="Pfam" id="PF06808">
    <property type="entry name" value="DctM"/>
    <property type="match status" value="1"/>
</dbReference>
<comment type="subcellular location">
    <subcellularLocation>
        <location evidence="1">Cell inner membrane</location>
        <topology evidence="1">Multi-pass membrane protein</topology>
    </subcellularLocation>
</comment>
<feature type="transmembrane region" description="Helical" evidence="2">
    <location>
        <begin position="214"/>
        <end position="244"/>
    </location>
</feature>
<feature type="transmembrane region" description="Helical" evidence="2">
    <location>
        <begin position="136"/>
        <end position="154"/>
    </location>
</feature>
<protein>
    <submittedName>
        <fullName evidence="4">C4-dicarboxylate ABC transporter</fullName>
    </submittedName>
</protein>
<keyword evidence="2" id="KW-0812">Transmembrane</keyword>
<keyword evidence="2" id="KW-1133">Transmembrane helix</keyword>
<evidence type="ECO:0000313" key="5">
    <source>
        <dbReference type="Proteomes" id="UP000218677"/>
    </source>
</evidence>
<dbReference type="GO" id="GO:0022857">
    <property type="term" value="F:transmembrane transporter activity"/>
    <property type="evidence" value="ECO:0007669"/>
    <property type="project" value="UniProtKB-UniRule"/>
</dbReference>
<dbReference type="RefSeq" id="WP_096651086.1">
    <property type="nucleotide sequence ID" value="NZ_NWUX01000005.1"/>
</dbReference>
<evidence type="ECO:0000259" key="3">
    <source>
        <dbReference type="Pfam" id="PF06808"/>
    </source>
</evidence>
<dbReference type="AlphaFoldDB" id="A0A2A4HMU0"/>
<feature type="transmembrane region" description="Helical" evidence="2">
    <location>
        <begin position="44"/>
        <end position="69"/>
    </location>
</feature>
<evidence type="ECO:0000313" key="4">
    <source>
        <dbReference type="EMBL" id="PCF96100.1"/>
    </source>
</evidence>
<feature type="transmembrane region" description="Helical" evidence="2">
    <location>
        <begin position="428"/>
        <end position="454"/>
    </location>
</feature>
<feature type="transmembrane region" description="Helical" evidence="2">
    <location>
        <begin position="617"/>
        <end position="637"/>
    </location>
</feature>
<feature type="transmembrane region" description="Helical" evidence="2">
    <location>
        <begin position="161"/>
        <end position="179"/>
    </location>
</feature>
<proteinExistence type="predicted"/>
<feature type="transmembrane region" description="Helical" evidence="2">
    <location>
        <begin position="584"/>
        <end position="605"/>
    </location>
</feature>
<gene>
    <name evidence="4" type="ORF">CPA45_08260</name>
</gene>
<feature type="transmembrane region" description="Helical" evidence="2">
    <location>
        <begin position="643"/>
        <end position="666"/>
    </location>
</feature>
<dbReference type="Proteomes" id="UP000218677">
    <property type="component" value="Unassembled WGS sequence"/>
</dbReference>
<organism evidence="4 5">
    <name type="scientific">Vreelandella nigrificans</name>
    <dbReference type="NCBI Taxonomy" id="2042704"/>
    <lineage>
        <taxon>Bacteria</taxon>
        <taxon>Pseudomonadati</taxon>
        <taxon>Pseudomonadota</taxon>
        <taxon>Gammaproteobacteria</taxon>
        <taxon>Oceanospirillales</taxon>
        <taxon>Halomonadaceae</taxon>
        <taxon>Vreelandella</taxon>
    </lineage>
</organism>
<keyword evidence="1" id="KW-0813">Transport</keyword>
<feature type="transmembrane region" description="Helical" evidence="2">
    <location>
        <begin position="75"/>
        <end position="93"/>
    </location>
</feature>
<feature type="transmembrane region" description="Helical" evidence="2">
    <location>
        <begin position="522"/>
        <end position="546"/>
    </location>
</feature>
<dbReference type="NCBIfam" id="TIGR02123">
    <property type="entry name" value="TRAP_fused"/>
    <property type="match status" value="1"/>
</dbReference>
<keyword evidence="5" id="KW-1185">Reference proteome</keyword>
<feature type="transmembrane region" description="Helical" evidence="2">
    <location>
        <begin position="378"/>
        <end position="395"/>
    </location>
</feature>
<feature type="transmembrane region" description="Helical" evidence="2">
    <location>
        <begin position="105"/>
        <end position="124"/>
    </location>
</feature>
<keyword evidence="1" id="KW-0997">Cell inner membrane</keyword>
<name>A0A2A4HMU0_9GAMM</name>
<feature type="transmembrane region" description="Helical" evidence="2">
    <location>
        <begin position="466"/>
        <end position="483"/>
    </location>
</feature>
<keyword evidence="1" id="KW-1003">Cell membrane</keyword>